<dbReference type="InterPro" id="IPR013744">
    <property type="entry name" value="SidJ"/>
</dbReference>
<name>A0AAV9TH55_9PEZI</name>
<evidence type="ECO:0000313" key="2">
    <source>
        <dbReference type="Proteomes" id="UP001327957"/>
    </source>
</evidence>
<reference evidence="1 2" key="1">
    <citation type="submission" date="2023-04" db="EMBL/GenBank/DDBJ databases">
        <title>Colletotrichum tabacum stain YC1 causing leaf anthracnose on Nicotiana tabacum(L.) cv.</title>
        <authorList>
            <person name="Ji Z."/>
            <person name="Wang M."/>
            <person name="Zhang J."/>
            <person name="Wang N."/>
            <person name="Zhou Z."/>
        </authorList>
    </citation>
    <scope>NUCLEOTIDE SEQUENCE [LARGE SCALE GENOMIC DNA]</scope>
    <source>
        <strain evidence="1 2">YC1</strain>
    </source>
</reference>
<dbReference type="Gene3D" id="3.40.50.1820">
    <property type="entry name" value="alpha/beta hydrolase"/>
    <property type="match status" value="1"/>
</dbReference>
<gene>
    <name evidence="1" type="ORF">QIS74_05578</name>
</gene>
<protein>
    <submittedName>
        <fullName evidence="1">Uncharacterized protein</fullName>
    </submittedName>
</protein>
<accession>A0AAV9TH55</accession>
<dbReference type="Proteomes" id="UP001327957">
    <property type="component" value="Unassembled WGS sequence"/>
</dbReference>
<dbReference type="EMBL" id="JASAOK010000030">
    <property type="protein sequence ID" value="KAK6220076.1"/>
    <property type="molecule type" value="Genomic_DNA"/>
</dbReference>
<dbReference type="PANTHER" id="PTHR31591">
    <property type="entry name" value="UPF0613 PROTEIN PB24D3.06C"/>
    <property type="match status" value="1"/>
</dbReference>
<keyword evidence="2" id="KW-1185">Reference proteome</keyword>
<comment type="caution">
    <text evidence="1">The sequence shown here is derived from an EMBL/GenBank/DDBJ whole genome shotgun (WGS) entry which is preliminary data.</text>
</comment>
<organism evidence="1 2">
    <name type="scientific">Colletotrichum tabaci</name>
    <dbReference type="NCBI Taxonomy" id="1209068"/>
    <lineage>
        <taxon>Eukaryota</taxon>
        <taxon>Fungi</taxon>
        <taxon>Dikarya</taxon>
        <taxon>Ascomycota</taxon>
        <taxon>Pezizomycotina</taxon>
        <taxon>Sordariomycetes</taxon>
        <taxon>Hypocreomycetidae</taxon>
        <taxon>Glomerellales</taxon>
        <taxon>Glomerellaceae</taxon>
        <taxon>Colletotrichum</taxon>
        <taxon>Colletotrichum destructivum species complex</taxon>
    </lineage>
</organism>
<dbReference type="PANTHER" id="PTHR31591:SF7">
    <property type="entry name" value="DUF1749-DOMAIN-CONTAINING PROTEIN"/>
    <property type="match status" value="1"/>
</dbReference>
<proteinExistence type="predicted"/>
<dbReference type="AlphaFoldDB" id="A0AAV9TH55"/>
<evidence type="ECO:0000313" key="1">
    <source>
        <dbReference type="EMBL" id="KAK6220076.1"/>
    </source>
</evidence>
<dbReference type="SUPFAM" id="SSF53474">
    <property type="entry name" value="alpha/beta-Hydrolases"/>
    <property type="match status" value="1"/>
</dbReference>
<dbReference type="InterPro" id="IPR029058">
    <property type="entry name" value="AB_hydrolase_fold"/>
</dbReference>
<sequence length="297" mass="32034">MASFNPFSVTVHAVPAHTPNLIAYERGTSTSKDALIFVGGLTEGPHTNAAVGAVAEKLGGTGFGVWELRMRSSYTGFGYSSLSNDVQDVAALVQYLREIGKEKIVLFGASTGCQDCLEYTDHEKHANEPVDGYILLSPVSDRQAAGLIMPPEALGKSIEYAQDMIAQGKENEAMPTPLIPAIFSSPITAYRWNSLGAQGGDDDYFSSDLDDVALKVKFGRIDKPVLFLPGEQDELVLPSVDKKKLLERWCQACPPGTVSELSGNVPGADHAVSQPEAREWVGATIKNFLESLERTEI</sequence>
<dbReference type="Pfam" id="PF08538">
    <property type="entry name" value="DUF1749"/>
    <property type="match status" value="1"/>
</dbReference>